<evidence type="ECO:0000259" key="10">
    <source>
        <dbReference type="Pfam" id="PF07715"/>
    </source>
</evidence>
<proteinExistence type="inferred from homology"/>
<keyword evidence="12" id="KW-1185">Reference proteome</keyword>
<evidence type="ECO:0000256" key="1">
    <source>
        <dbReference type="ARBA" id="ARBA00004571"/>
    </source>
</evidence>
<dbReference type="Gene3D" id="2.170.130.10">
    <property type="entry name" value="TonB-dependent receptor, plug domain"/>
    <property type="match status" value="1"/>
</dbReference>
<dbReference type="InterPro" id="IPR037066">
    <property type="entry name" value="Plug_dom_sf"/>
</dbReference>
<keyword evidence="7 8" id="KW-0998">Cell outer membrane</keyword>
<feature type="chain" id="PRO_5016053256" description="TonB-dependent receptor plug domain-containing protein" evidence="9">
    <location>
        <begin position="26"/>
        <end position="699"/>
    </location>
</feature>
<evidence type="ECO:0000256" key="8">
    <source>
        <dbReference type="PROSITE-ProRule" id="PRU01360"/>
    </source>
</evidence>
<dbReference type="GO" id="GO:0015344">
    <property type="term" value="F:siderophore uptake transmembrane transporter activity"/>
    <property type="evidence" value="ECO:0007669"/>
    <property type="project" value="TreeGrafter"/>
</dbReference>
<dbReference type="Gene3D" id="2.40.170.20">
    <property type="entry name" value="TonB-dependent receptor, beta-barrel domain"/>
    <property type="match status" value="1"/>
</dbReference>
<evidence type="ECO:0000256" key="4">
    <source>
        <dbReference type="ARBA" id="ARBA00022692"/>
    </source>
</evidence>
<evidence type="ECO:0000313" key="11">
    <source>
        <dbReference type="EMBL" id="PVZ65412.1"/>
    </source>
</evidence>
<keyword evidence="6 8" id="KW-0472">Membrane</keyword>
<organism evidence="11 12">
    <name type="scientific">Pelagibaculum spongiae</name>
    <dbReference type="NCBI Taxonomy" id="2080658"/>
    <lineage>
        <taxon>Bacteria</taxon>
        <taxon>Pseudomonadati</taxon>
        <taxon>Pseudomonadota</taxon>
        <taxon>Gammaproteobacteria</taxon>
        <taxon>Oceanospirillales</taxon>
        <taxon>Pelagibaculum</taxon>
    </lineage>
</organism>
<dbReference type="OrthoDB" id="9758929at2"/>
<evidence type="ECO:0000256" key="3">
    <source>
        <dbReference type="ARBA" id="ARBA00022452"/>
    </source>
</evidence>
<dbReference type="EMBL" id="QDDL01000010">
    <property type="protein sequence ID" value="PVZ65412.1"/>
    <property type="molecule type" value="Genomic_DNA"/>
</dbReference>
<dbReference type="PROSITE" id="PS52016">
    <property type="entry name" value="TONB_DEPENDENT_REC_3"/>
    <property type="match status" value="1"/>
</dbReference>
<dbReference type="InterPro" id="IPR039426">
    <property type="entry name" value="TonB-dep_rcpt-like"/>
</dbReference>
<dbReference type="Proteomes" id="UP000244906">
    <property type="component" value="Unassembled WGS sequence"/>
</dbReference>
<evidence type="ECO:0000256" key="7">
    <source>
        <dbReference type="ARBA" id="ARBA00023237"/>
    </source>
</evidence>
<reference evidence="11 12" key="1">
    <citation type="submission" date="2018-04" db="EMBL/GenBank/DDBJ databases">
        <title>Thalassorhabdus spongiae gen. nov., sp. nov., isolated from a marine sponge in South-West Iceland.</title>
        <authorList>
            <person name="Knobloch S."/>
            <person name="Daussin A."/>
            <person name="Johannsson R."/>
            <person name="Marteinsson V.T."/>
        </authorList>
    </citation>
    <scope>NUCLEOTIDE SEQUENCE [LARGE SCALE GENOMIC DNA]</scope>
    <source>
        <strain evidence="11 12">Hp12</strain>
    </source>
</reference>
<dbReference type="InterPro" id="IPR036942">
    <property type="entry name" value="Beta-barrel_TonB_sf"/>
</dbReference>
<evidence type="ECO:0000256" key="5">
    <source>
        <dbReference type="ARBA" id="ARBA00022729"/>
    </source>
</evidence>
<keyword evidence="4 8" id="KW-0812">Transmembrane</keyword>
<dbReference type="Pfam" id="PF07715">
    <property type="entry name" value="Plug"/>
    <property type="match status" value="1"/>
</dbReference>
<gene>
    <name evidence="11" type="ORF">DC094_18190</name>
</gene>
<evidence type="ECO:0000313" key="12">
    <source>
        <dbReference type="Proteomes" id="UP000244906"/>
    </source>
</evidence>
<dbReference type="InterPro" id="IPR012910">
    <property type="entry name" value="Plug_dom"/>
</dbReference>
<keyword evidence="5 9" id="KW-0732">Signal</keyword>
<dbReference type="GO" id="GO:0044718">
    <property type="term" value="P:siderophore transmembrane transport"/>
    <property type="evidence" value="ECO:0007669"/>
    <property type="project" value="TreeGrafter"/>
</dbReference>
<feature type="signal peptide" evidence="9">
    <location>
        <begin position="1"/>
        <end position="25"/>
    </location>
</feature>
<evidence type="ECO:0000256" key="9">
    <source>
        <dbReference type="SAM" id="SignalP"/>
    </source>
</evidence>
<dbReference type="SUPFAM" id="SSF56935">
    <property type="entry name" value="Porins"/>
    <property type="match status" value="1"/>
</dbReference>
<feature type="domain" description="TonB-dependent receptor plug" evidence="10">
    <location>
        <begin position="55"/>
        <end position="163"/>
    </location>
</feature>
<dbReference type="PANTHER" id="PTHR30069:SF29">
    <property type="entry name" value="HEMOGLOBIN AND HEMOGLOBIN-HAPTOGLOBIN-BINDING PROTEIN 1-RELATED"/>
    <property type="match status" value="1"/>
</dbReference>
<name>A0A2V1GTL3_9GAMM</name>
<evidence type="ECO:0000256" key="6">
    <source>
        <dbReference type="ARBA" id="ARBA00023136"/>
    </source>
</evidence>
<comment type="similarity">
    <text evidence="8">Belongs to the TonB-dependent receptor family.</text>
</comment>
<comment type="caution">
    <text evidence="11">The sequence shown here is derived from an EMBL/GenBank/DDBJ whole genome shotgun (WGS) entry which is preliminary data.</text>
</comment>
<dbReference type="PANTHER" id="PTHR30069">
    <property type="entry name" value="TONB-DEPENDENT OUTER MEMBRANE RECEPTOR"/>
    <property type="match status" value="1"/>
</dbReference>
<protein>
    <recommendedName>
        <fullName evidence="10">TonB-dependent receptor plug domain-containing protein</fullName>
    </recommendedName>
</protein>
<comment type="subcellular location">
    <subcellularLocation>
        <location evidence="1 8">Cell outer membrane</location>
        <topology evidence="1 8">Multi-pass membrane protein</topology>
    </subcellularLocation>
</comment>
<keyword evidence="3 8" id="KW-1134">Transmembrane beta strand</keyword>
<accession>A0A2V1GTL3</accession>
<dbReference type="RefSeq" id="WP_116688548.1">
    <property type="nucleotide sequence ID" value="NZ_CAWNYD010000010.1"/>
</dbReference>
<dbReference type="AlphaFoldDB" id="A0A2V1GTL3"/>
<keyword evidence="2 8" id="KW-0813">Transport</keyword>
<dbReference type="GO" id="GO:0009279">
    <property type="term" value="C:cell outer membrane"/>
    <property type="evidence" value="ECO:0007669"/>
    <property type="project" value="UniProtKB-SubCell"/>
</dbReference>
<sequence length="699" mass="77434">MLTRKILYPLLLAGSVYALSPLAIAVNTEELVDLELEDLLELEVSIASRYAQSTLDIAAAVYVVDQEDIRRSGAIQLPDVLRLVPGLQVSRVNSNSWSVSARGFNSLYSNKLLVLVNGRPIYSALFSGVDWDAQSVPLEEIERIEVIRGPGAAQWGANAVNGVINIITFSAENTEGLQLNVSAGNQDTARFLASHTGQLGSSDVSYRSYLQYQSTDALSTNSGTQIIDGKDDWDVARLGMTMNWDDQWIEFQVYQGNSKPEQQLVNSGIVGSQSLDQNFSGGYAYWQTNWQVGQSDHQLKASIDYYQRDDVLQDEERLGGLIDYQFHETAPGKHQLSSGISWHGVDIDYQENFGSNQSVDQSNHYFNLFIQDEIELSKDFWYLTLSGGVAYDEYVNFEFQPSIRSLWHLTPSQSLWMAVSRAVRTPSSSEVLLDTNLSGDADTITIETPGGGGATEALPVYLQLLKNQNLQSEILTALDFGLRHQIRPGVSYDISGFYNQFTDVVSLQSQALTCVDSNGNTFTVAAGTPSTCTGAGAANDISYASVGGSLINDIEINTKGVELAATWQEDFWKLRATYTWVDIKLDTTLTDTISSYYADVQQAMSAEQLFSLRASADLSGGWKLDAWLRFQDDLAYPAGVDSYTELDLRVEKNYSWGDLILVGQNLLQTDHGEFRDKLYGYSGSLLERSAYIKLQFPFE</sequence>
<evidence type="ECO:0000256" key="2">
    <source>
        <dbReference type="ARBA" id="ARBA00022448"/>
    </source>
</evidence>